<dbReference type="SUPFAM" id="SSF103032">
    <property type="entry name" value="Hypothetical protein YwqG"/>
    <property type="match status" value="1"/>
</dbReference>
<comment type="caution">
    <text evidence="1">The sequence shown here is derived from an EMBL/GenBank/DDBJ whole genome shotgun (WGS) entry which is preliminary data.</text>
</comment>
<dbReference type="Proteomes" id="UP000245514">
    <property type="component" value="Unassembled WGS sequence"/>
</dbReference>
<organism evidence="1 2">
    <name type="scientific">Pseudoglutamicibacter cumminsii</name>
    <dbReference type="NCBI Taxonomy" id="156979"/>
    <lineage>
        <taxon>Bacteria</taxon>
        <taxon>Bacillati</taxon>
        <taxon>Actinomycetota</taxon>
        <taxon>Actinomycetes</taxon>
        <taxon>Micrococcales</taxon>
        <taxon>Micrococcaceae</taxon>
        <taxon>Pseudoglutamicibacter</taxon>
    </lineage>
</organism>
<keyword evidence="2" id="KW-1185">Reference proteome</keyword>
<dbReference type="Gene3D" id="2.30.320.10">
    <property type="entry name" value="YwqG-like"/>
    <property type="match status" value="1"/>
</dbReference>
<evidence type="ECO:0000313" key="2">
    <source>
        <dbReference type="Proteomes" id="UP000245514"/>
    </source>
</evidence>
<dbReference type="InterPro" id="IPR035948">
    <property type="entry name" value="YwqG-like_sf"/>
</dbReference>
<accession>A0ABX5L7Y8</accession>
<protein>
    <submittedName>
        <fullName evidence="1">DUF1963 domain-containing protein</fullName>
    </submittedName>
</protein>
<evidence type="ECO:0000313" key="1">
    <source>
        <dbReference type="EMBL" id="PWI28319.1"/>
    </source>
</evidence>
<dbReference type="InterPro" id="IPR015315">
    <property type="entry name" value="DUF1963"/>
</dbReference>
<gene>
    <name evidence="1" type="ORF">CAY35_02475</name>
</gene>
<dbReference type="RefSeq" id="WP_109303174.1">
    <property type="nucleotide sequence ID" value="NZ_QFWG01000002.1"/>
</dbReference>
<proteinExistence type="predicted"/>
<dbReference type="EMBL" id="QFWG01000002">
    <property type="protein sequence ID" value="PWI28319.1"/>
    <property type="molecule type" value="Genomic_DNA"/>
</dbReference>
<name>A0ABX5L7Y8_9MICC</name>
<dbReference type="Pfam" id="PF09234">
    <property type="entry name" value="DUF1963"/>
    <property type="match status" value="1"/>
</dbReference>
<sequence>MLPLHGYKDAVLAWLSQRGCGSLSPQVCSVFSESSFEPSRAGLAEYFDSGAHISWLAGPGISGIDWPRNTPGDMLAHVATFCLSDAQLHPETRASWGDDLDLPSGFLEIYHDLQTYGYDPADRNERGWLVRCIPDVTGLHLVDEAVGLDPVSGDECQQGLMMPGFTLPTFEDLPTDTAVSFDQWESCFEELKAGWHLQRFEVSADYQIPYSHLGGHSAHGKCAVSDLLHEALPLGDGDEHYLLASIESWTTLNGWFGDAGTLEVWIRKQDLAQQRFDEAWCLIRND</sequence>
<reference evidence="1 2" key="1">
    <citation type="submission" date="2018-05" db="EMBL/GenBank/DDBJ databases">
        <title>Draft Genome Sequence of Arthrobacter cumminsii IME1328, Isolated from a Patient Who Suffered from Foot Ulcers in China.</title>
        <authorList>
            <person name="Li M."/>
            <person name="Jiang Z."/>
            <person name="Sun Q."/>
            <person name="Tong Y."/>
        </authorList>
    </citation>
    <scope>NUCLEOTIDE SEQUENCE [LARGE SCALE GENOMIC DNA]</scope>
    <source>
        <strain evidence="1 2">IME1328</strain>
    </source>
</reference>